<dbReference type="EC" id="3.4.24.-" evidence="3"/>
<name>A0ABU0JTR7_HATLI</name>
<dbReference type="Pfam" id="PF05193">
    <property type="entry name" value="Peptidase_M16_C"/>
    <property type="match status" value="1"/>
</dbReference>
<dbReference type="EMBL" id="JAUSWN010000020">
    <property type="protein sequence ID" value="MDQ0480493.1"/>
    <property type="molecule type" value="Genomic_DNA"/>
</dbReference>
<dbReference type="PANTHER" id="PTHR43016:SF13">
    <property type="entry name" value="PRESEQUENCE PROTEASE, MITOCHONDRIAL"/>
    <property type="match status" value="1"/>
</dbReference>
<dbReference type="Pfam" id="PF08367">
    <property type="entry name" value="M16C_assoc"/>
    <property type="match status" value="1"/>
</dbReference>
<dbReference type="InterPro" id="IPR011765">
    <property type="entry name" value="Pept_M16_N"/>
</dbReference>
<reference evidence="3 4" key="1">
    <citation type="submission" date="2023-07" db="EMBL/GenBank/DDBJ databases">
        <title>Genomic Encyclopedia of Type Strains, Phase IV (KMG-IV): sequencing the most valuable type-strain genomes for metagenomic binning, comparative biology and taxonomic classification.</title>
        <authorList>
            <person name="Goeker M."/>
        </authorList>
    </citation>
    <scope>NUCLEOTIDE SEQUENCE [LARGE SCALE GENOMIC DNA]</scope>
    <source>
        <strain evidence="3 4">DSM 1400</strain>
    </source>
</reference>
<evidence type="ECO:0000313" key="3">
    <source>
        <dbReference type="EMBL" id="MDQ0480493.1"/>
    </source>
</evidence>
<keyword evidence="3" id="KW-0378">Hydrolase</keyword>
<dbReference type="SUPFAM" id="SSF63411">
    <property type="entry name" value="LuxS/MPP-like metallohydrolase"/>
    <property type="match status" value="4"/>
</dbReference>
<feature type="chain" id="PRO_5046273640" evidence="1">
    <location>
        <begin position="26"/>
        <end position="1011"/>
    </location>
</feature>
<gene>
    <name evidence="3" type="ORF">QOZ93_002241</name>
</gene>
<sequence length="1011" mass="117970">MIKRKNKSLCIALVIILSMFFNICAPCVLEVKAYTQEENSIGNFTQGKRYYGFKLVDQKKIHNGTDICRNFIHEKSGARLFSVQNKDPNKHFSISFRTPSYNDKGAAHILEHCVLVGGSKKYPVKQLLKEVLETSLSKNLNGMTTPDTTIYPFSTTNEKEFSNIMDIYLDMVFNPSFYNDQRIFKEEGWYYDINNEDLKYNGVVYNEMKGSLSSPASHLYNSICKSLYPNTTYAFISGGDPKHIPDLTFAELKQFHKKYYKPSNSYIFLYGDMNIKDKLKSLDEHYLNKYKKEKVNSTISEQKPFKQKRYDIHKYPILKTENESGKSFLTYNFSINTKSAELDMAFQLLNEMLLNNPNSPLLRNLRKHGFNNVSGAYIPNQRQGFYSIIVGNTDYKKASEFENVVNATLKEICNKGLDKQIILNTINFMDLNSRWNSSYRETTGDDYNNAVLSRWIYDEDPMSAFIKPYEFARILTSLKRPYFEHIINKFLLNNTHSSIMILRPEKGMLEQQKIDEYRRLKQYKDSLSEDEYKKLRENTRELRTWLNTQSNEKDIDKIPRLKLKDINPRLELISLYRKKENGIPILYHQWDTKGTSYINLYFNSSSIKKEEVPYMQLLATILGNVSTKKSRIGELYNKEMNLTTGIKYEINSFSSAKQEGIINPQFKIEALTLSENTKATLDLIKEEITKSKYKDKKLLKKIIKNIRLESAEKVYEYPHILALTRNFSYYSKGEKYNDSLIGIGYMEFIKSLDEHFDEKYEDIVKNLDKVSNKIFNKHNLTISLTSDKSGYAYLKKDLLSFTRDLEKEKLNKEEIEFVYKKNQEAFNQNTDVLYNVQGFNYRALGEKYKGSMKVLKNILDLDYLWPKVRVKGGAYGVNFLLNKSGVMGIVSYRDPNLKETLEAYKGIPEYLKKLSLNDKELESYKISSLAEYCHTKTTEEKVKIADNMYFSGIKRDDLEKELKEIKNTTLKDVKGYEELFNKGLKQNNITVIGNRSKIQKQKDIFNKIKGI</sequence>
<keyword evidence="1" id="KW-0732">Signal</keyword>
<feature type="domain" description="Peptidase M16C associated" evidence="2">
    <location>
        <begin position="502"/>
        <end position="752"/>
    </location>
</feature>
<proteinExistence type="predicted"/>
<dbReference type="Proteomes" id="UP001224418">
    <property type="component" value="Unassembled WGS sequence"/>
</dbReference>
<dbReference type="InterPro" id="IPR011249">
    <property type="entry name" value="Metalloenz_LuxS/M16"/>
</dbReference>
<dbReference type="InterPro" id="IPR013578">
    <property type="entry name" value="Peptidase_M16C_assoc"/>
</dbReference>
<keyword evidence="4" id="KW-1185">Reference proteome</keyword>
<feature type="signal peptide" evidence="1">
    <location>
        <begin position="1"/>
        <end position="25"/>
    </location>
</feature>
<comment type="caution">
    <text evidence="3">The sequence shown here is derived from an EMBL/GenBank/DDBJ whole genome shotgun (WGS) entry which is preliminary data.</text>
</comment>
<dbReference type="Pfam" id="PF00675">
    <property type="entry name" value="Peptidase_M16"/>
    <property type="match status" value="1"/>
</dbReference>
<organism evidence="3 4">
    <name type="scientific">Hathewaya limosa</name>
    <name type="common">Clostridium limosum</name>
    <dbReference type="NCBI Taxonomy" id="1536"/>
    <lineage>
        <taxon>Bacteria</taxon>
        <taxon>Bacillati</taxon>
        <taxon>Bacillota</taxon>
        <taxon>Clostridia</taxon>
        <taxon>Eubacteriales</taxon>
        <taxon>Clostridiaceae</taxon>
        <taxon>Hathewaya</taxon>
    </lineage>
</organism>
<evidence type="ECO:0000259" key="2">
    <source>
        <dbReference type="SMART" id="SM01264"/>
    </source>
</evidence>
<evidence type="ECO:0000313" key="4">
    <source>
        <dbReference type="Proteomes" id="UP001224418"/>
    </source>
</evidence>
<evidence type="ECO:0000256" key="1">
    <source>
        <dbReference type="SAM" id="SignalP"/>
    </source>
</evidence>
<dbReference type="SMART" id="SM01264">
    <property type="entry name" value="M16C_associated"/>
    <property type="match status" value="1"/>
</dbReference>
<dbReference type="Pfam" id="PF22516">
    <property type="entry name" value="PreP_C"/>
    <property type="match status" value="1"/>
</dbReference>
<protein>
    <submittedName>
        <fullName evidence="3">Zn-dependent M16 (Insulinase) family peptidase</fullName>
        <ecNumber evidence="3">3.4.24.-</ecNumber>
    </submittedName>
</protein>
<dbReference type="Gene3D" id="3.30.830.10">
    <property type="entry name" value="Metalloenzyme, LuxS/M16 peptidase-like"/>
    <property type="match status" value="4"/>
</dbReference>
<dbReference type="InterPro" id="IPR007863">
    <property type="entry name" value="Peptidase_M16_C"/>
</dbReference>
<dbReference type="PANTHER" id="PTHR43016">
    <property type="entry name" value="PRESEQUENCE PROTEASE"/>
    <property type="match status" value="1"/>
</dbReference>
<dbReference type="RefSeq" id="WP_307356499.1">
    <property type="nucleotide sequence ID" value="NZ_BAAACJ010000035.1"/>
</dbReference>
<dbReference type="InterPro" id="IPR055130">
    <property type="entry name" value="PreP_C"/>
</dbReference>
<dbReference type="GO" id="GO:0016787">
    <property type="term" value="F:hydrolase activity"/>
    <property type="evidence" value="ECO:0007669"/>
    <property type="project" value="UniProtKB-KW"/>
</dbReference>
<accession>A0ABU0JTR7</accession>